<keyword evidence="2" id="KW-0472">Membrane</keyword>
<feature type="transmembrane region" description="Helical" evidence="2">
    <location>
        <begin position="106"/>
        <end position="123"/>
    </location>
</feature>
<dbReference type="OrthoDB" id="43560at2157"/>
<feature type="transmembrane region" description="Helical" evidence="2">
    <location>
        <begin position="48"/>
        <end position="68"/>
    </location>
</feature>
<dbReference type="Proteomes" id="UP000008458">
    <property type="component" value="Chromosome"/>
</dbReference>
<sequence length="269" mass="29475">MSFNGIAGAVNEPGEIPWELVLLYFLVALAIAFLLGKRSGGLKAFNTLDLIYIGIGSAFAVAWEFYIAGFLDRFIPSNPFVSVGFWGRIIIVFIIAALVRKVGVGMLTLFIFDVLGDIFHYGFGGEPMYFIYETFTYGLFVDLMIAATGGRIFGLPNFAPSVTTKPPTQNIQKTTMQSAEEEEEDTPTRSTSITKSTFIVGAIEGAIIGILWAFPDPVFYDGFFRPFIEAKIVNWGYIYYHIYAYMPGDAIAGIIGAIIAIIVARAVGS</sequence>
<reference key="2">
    <citation type="journal article" date="2011" name="Extremophiles">
        <title>Genomic analyses of Acidianus hospitalis W1 a host for studying crenarchaeal virus and plasmid life cycles.</title>
        <authorList>
            <person name="You X.Y."/>
            <person name="Liu C."/>
            <person name="Wang S.Y."/>
            <person name="Jiang C.Y."/>
            <person name="Shah S.A."/>
            <person name="Prangishvili D."/>
            <person name="Liu S.J."/>
            <person name="Garrett R.A."/>
        </authorList>
    </citation>
    <scope>NUCLEOTIDE SEQUENCE</scope>
    <source>
        <strain>W1</strain>
    </source>
</reference>
<dbReference type="AlphaFoldDB" id="F4B5J9"/>
<name>F4B5J9_ACIHW</name>
<keyword evidence="2" id="KW-1133">Transmembrane helix</keyword>
<dbReference type="HOGENOM" id="CLU_1163847_0_0_2"/>
<accession>F4B5J9</accession>
<feature type="region of interest" description="Disordered" evidence="1">
    <location>
        <begin position="164"/>
        <end position="191"/>
    </location>
</feature>
<evidence type="ECO:0000313" key="4">
    <source>
        <dbReference type="Proteomes" id="UP000008458"/>
    </source>
</evidence>
<protein>
    <submittedName>
        <fullName evidence="3">Uncharacterized protein</fullName>
    </submittedName>
</protein>
<dbReference type="eggNOG" id="arCOG06009">
    <property type="taxonomic scope" value="Archaea"/>
</dbReference>
<evidence type="ECO:0000256" key="2">
    <source>
        <dbReference type="SAM" id="Phobius"/>
    </source>
</evidence>
<dbReference type="EMBL" id="CP002535">
    <property type="protein sequence ID" value="AEE94423.1"/>
    <property type="molecule type" value="Genomic_DNA"/>
</dbReference>
<evidence type="ECO:0000313" key="3">
    <source>
        <dbReference type="EMBL" id="AEE94423.1"/>
    </source>
</evidence>
<reference evidence="3 4" key="1">
    <citation type="journal article" date="2011" name="Extremophiles">
        <title>Genomic analysis of Acidianus hospitalis W1 a host for studying crenarchaeal virus and plasmid life cycles.</title>
        <authorList>
            <person name="You X.Y."/>
            <person name="Liu C."/>
            <person name="Wang S.Y."/>
            <person name="Jiang C.Y."/>
            <person name="Shah S.A."/>
            <person name="Prangishvili D."/>
            <person name="She Q."/>
            <person name="Liu S.J."/>
            <person name="Garrett R.A."/>
        </authorList>
    </citation>
    <scope>NUCLEOTIDE SEQUENCE [LARGE SCALE GENOMIC DNA]</scope>
    <source>
        <strain evidence="3 4">W1</strain>
    </source>
</reference>
<gene>
    <name evidence="3" type="ordered locus">Ahos_1540</name>
</gene>
<dbReference type="KEGG" id="aho:Ahos_1540"/>
<proteinExistence type="predicted"/>
<dbReference type="GeneID" id="10601040"/>
<keyword evidence="4" id="KW-1185">Reference proteome</keyword>
<feature type="transmembrane region" description="Helical" evidence="2">
    <location>
        <begin position="129"/>
        <end position="147"/>
    </location>
</feature>
<feature type="compositionally biased region" description="Polar residues" evidence="1">
    <location>
        <begin position="164"/>
        <end position="178"/>
    </location>
</feature>
<feature type="transmembrane region" description="Helical" evidence="2">
    <location>
        <begin position="20"/>
        <end position="36"/>
    </location>
</feature>
<feature type="transmembrane region" description="Helical" evidence="2">
    <location>
        <begin position="197"/>
        <end position="214"/>
    </location>
</feature>
<organism evidence="3 4">
    <name type="scientific">Acidianus hospitalis (strain W1)</name>
    <dbReference type="NCBI Taxonomy" id="933801"/>
    <lineage>
        <taxon>Archaea</taxon>
        <taxon>Thermoproteota</taxon>
        <taxon>Thermoprotei</taxon>
        <taxon>Sulfolobales</taxon>
        <taxon>Sulfolobaceae</taxon>
        <taxon>Acidianus</taxon>
    </lineage>
</organism>
<dbReference type="STRING" id="933801.Ahos_1540"/>
<feature type="transmembrane region" description="Helical" evidence="2">
    <location>
        <begin position="250"/>
        <end position="268"/>
    </location>
</feature>
<keyword evidence="2" id="KW-0812">Transmembrane</keyword>
<evidence type="ECO:0000256" key="1">
    <source>
        <dbReference type="SAM" id="MobiDB-lite"/>
    </source>
</evidence>
<dbReference type="RefSeq" id="WP_013776338.1">
    <property type="nucleotide sequence ID" value="NC_015518.1"/>
</dbReference>
<feature type="transmembrane region" description="Helical" evidence="2">
    <location>
        <begin position="80"/>
        <end position="99"/>
    </location>
</feature>